<organism evidence="9 10">
    <name type="scientific">Sphingomonas japonica</name>
    <dbReference type="NCBI Taxonomy" id="511662"/>
    <lineage>
        <taxon>Bacteria</taxon>
        <taxon>Pseudomonadati</taxon>
        <taxon>Pseudomonadota</taxon>
        <taxon>Alphaproteobacteria</taxon>
        <taxon>Sphingomonadales</taxon>
        <taxon>Sphingomonadaceae</taxon>
        <taxon>Sphingomonas</taxon>
    </lineage>
</organism>
<evidence type="ECO:0000256" key="2">
    <source>
        <dbReference type="ARBA" id="ARBA00022723"/>
    </source>
</evidence>
<evidence type="ECO:0000256" key="7">
    <source>
        <dbReference type="SAM" id="SignalP"/>
    </source>
</evidence>
<dbReference type="Pfam" id="PF01435">
    <property type="entry name" value="Peptidase_M48"/>
    <property type="match status" value="1"/>
</dbReference>
<evidence type="ECO:0000256" key="3">
    <source>
        <dbReference type="ARBA" id="ARBA00022801"/>
    </source>
</evidence>
<gene>
    <name evidence="9" type="ORF">FHT01_002163</name>
</gene>
<proteinExistence type="inferred from homology"/>
<feature type="domain" description="Peptidase M48" evidence="8">
    <location>
        <begin position="89"/>
        <end position="258"/>
    </location>
</feature>
<dbReference type="InterPro" id="IPR011990">
    <property type="entry name" value="TPR-like_helical_dom_sf"/>
</dbReference>
<accession>A0ABX0U4N5</accession>
<keyword evidence="7" id="KW-0732">Signal</keyword>
<dbReference type="PANTHER" id="PTHR22726:SF1">
    <property type="entry name" value="METALLOENDOPEPTIDASE OMA1, MITOCHONDRIAL"/>
    <property type="match status" value="1"/>
</dbReference>
<reference evidence="9 10" key="1">
    <citation type="submission" date="2020-03" db="EMBL/GenBank/DDBJ databases">
        <title>Genomic Encyclopedia of Type Strains, Phase IV (KMG-IV): sequencing the most valuable type-strain genomes for metagenomic binning, comparative biology and taxonomic classification.</title>
        <authorList>
            <person name="Goeker M."/>
        </authorList>
    </citation>
    <scope>NUCLEOTIDE SEQUENCE [LARGE SCALE GENOMIC DNA]</scope>
    <source>
        <strain evidence="9 10">DSM 22753</strain>
    </source>
</reference>
<sequence length="398" mass="43942">MMLSALGVIGAILMAGAAPQSKTRTAPPPPPFQGVYQPQGVDEIGLWKVDDENESKLSNSRAVIHDEALTAYVKNVLCSAVGNDRCNSVRVYIVREPSFNATMSPNGTMRVFSGLLLRVRSEAELAAVLGHEFGHFERRHTLERFKAQRRGTDLLSWAAVLSSFNNNPYARRSFDDLELSVYGSLLRFNRDNEREADLVGLGYLNVSALRPQAAARVWQNLMAETEASAVAKGMKRPRFDRVAYFASHPPEGERAAYLGALALPEAADRPDGADRYRQAMGPWTPVFLKDQIGLNDFGGSEYLINSLASDGWTSTLWFHRGELFRARGGQRDLVHAADFYSQAIALDPLYADAYRGLGLAMIKTARPTEGRAALARYLELKPEADDRAMIELTTASLN</sequence>
<dbReference type="EMBL" id="JAASQP010000001">
    <property type="protein sequence ID" value="NIJ24621.1"/>
    <property type="molecule type" value="Genomic_DNA"/>
</dbReference>
<comment type="similarity">
    <text evidence="6">Belongs to the peptidase M48 family.</text>
</comment>
<keyword evidence="10" id="KW-1185">Reference proteome</keyword>
<dbReference type="InterPro" id="IPR001915">
    <property type="entry name" value="Peptidase_M48"/>
</dbReference>
<dbReference type="InterPro" id="IPR051156">
    <property type="entry name" value="Mito/Outer_Membr_Metalloprot"/>
</dbReference>
<dbReference type="Gene3D" id="3.30.2010.10">
    <property type="entry name" value="Metalloproteases ('zincins'), catalytic domain"/>
    <property type="match status" value="1"/>
</dbReference>
<keyword evidence="1 6" id="KW-0645">Protease</keyword>
<evidence type="ECO:0000256" key="4">
    <source>
        <dbReference type="ARBA" id="ARBA00022833"/>
    </source>
</evidence>
<dbReference type="Gene3D" id="1.25.40.10">
    <property type="entry name" value="Tetratricopeptide repeat domain"/>
    <property type="match status" value="1"/>
</dbReference>
<evidence type="ECO:0000313" key="9">
    <source>
        <dbReference type="EMBL" id="NIJ24621.1"/>
    </source>
</evidence>
<feature type="signal peptide" evidence="7">
    <location>
        <begin position="1"/>
        <end position="17"/>
    </location>
</feature>
<keyword evidence="5 6" id="KW-0482">Metalloprotease</keyword>
<keyword evidence="3 6" id="KW-0378">Hydrolase</keyword>
<evidence type="ECO:0000313" key="10">
    <source>
        <dbReference type="Proteomes" id="UP000788153"/>
    </source>
</evidence>
<dbReference type="CDD" id="cd07324">
    <property type="entry name" value="M48C_Oma1-like"/>
    <property type="match status" value="1"/>
</dbReference>
<comment type="cofactor">
    <cofactor evidence="6">
        <name>Zn(2+)</name>
        <dbReference type="ChEBI" id="CHEBI:29105"/>
    </cofactor>
    <text evidence="6">Binds 1 zinc ion per subunit.</text>
</comment>
<dbReference type="SUPFAM" id="SSF48452">
    <property type="entry name" value="TPR-like"/>
    <property type="match status" value="1"/>
</dbReference>
<evidence type="ECO:0000256" key="1">
    <source>
        <dbReference type="ARBA" id="ARBA00022670"/>
    </source>
</evidence>
<dbReference type="RefSeq" id="WP_243846712.1">
    <property type="nucleotide sequence ID" value="NZ_BAAAEV010000001.1"/>
</dbReference>
<dbReference type="PANTHER" id="PTHR22726">
    <property type="entry name" value="METALLOENDOPEPTIDASE OMA1"/>
    <property type="match status" value="1"/>
</dbReference>
<keyword evidence="2" id="KW-0479">Metal-binding</keyword>
<evidence type="ECO:0000256" key="6">
    <source>
        <dbReference type="RuleBase" id="RU003983"/>
    </source>
</evidence>
<keyword evidence="4 6" id="KW-0862">Zinc</keyword>
<dbReference type="Proteomes" id="UP000788153">
    <property type="component" value="Unassembled WGS sequence"/>
</dbReference>
<name>A0ABX0U4N5_9SPHN</name>
<feature type="chain" id="PRO_5045067102" evidence="7">
    <location>
        <begin position="18"/>
        <end position="398"/>
    </location>
</feature>
<protein>
    <submittedName>
        <fullName evidence="9">Tetratricopeptide (TPR) repeat protein</fullName>
    </submittedName>
</protein>
<evidence type="ECO:0000259" key="8">
    <source>
        <dbReference type="Pfam" id="PF01435"/>
    </source>
</evidence>
<evidence type="ECO:0000256" key="5">
    <source>
        <dbReference type="ARBA" id="ARBA00023049"/>
    </source>
</evidence>
<comment type="caution">
    <text evidence="9">The sequence shown here is derived from an EMBL/GenBank/DDBJ whole genome shotgun (WGS) entry which is preliminary data.</text>
</comment>